<accession>A0A251U990</accession>
<keyword evidence="4" id="KW-1185">Reference proteome</keyword>
<protein>
    <submittedName>
        <fullName evidence="3">Uncharacterized protein</fullName>
    </submittedName>
</protein>
<feature type="region of interest" description="Disordered" evidence="1">
    <location>
        <begin position="1"/>
        <end position="77"/>
    </location>
</feature>
<dbReference type="EMBL" id="MNCJ02000323">
    <property type="protein sequence ID" value="KAF5796778.1"/>
    <property type="molecule type" value="Genomic_DNA"/>
</dbReference>
<reference evidence="2 4" key="1">
    <citation type="journal article" date="2017" name="Nature">
        <title>The sunflower genome provides insights into oil metabolism, flowering and Asterid evolution.</title>
        <authorList>
            <person name="Badouin H."/>
            <person name="Gouzy J."/>
            <person name="Grassa C.J."/>
            <person name="Murat F."/>
            <person name="Staton S.E."/>
            <person name="Cottret L."/>
            <person name="Lelandais-Briere C."/>
            <person name="Owens G.L."/>
            <person name="Carrere S."/>
            <person name="Mayjonade B."/>
            <person name="Legrand L."/>
            <person name="Gill N."/>
            <person name="Kane N.C."/>
            <person name="Bowers J.E."/>
            <person name="Hubner S."/>
            <person name="Bellec A."/>
            <person name="Berard A."/>
            <person name="Berges H."/>
            <person name="Blanchet N."/>
            <person name="Boniface M.C."/>
            <person name="Brunel D."/>
            <person name="Catrice O."/>
            <person name="Chaidir N."/>
            <person name="Claudel C."/>
            <person name="Donnadieu C."/>
            <person name="Faraut T."/>
            <person name="Fievet G."/>
            <person name="Helmstetter N."/>
            <person name="King M."/>
            <person name="Knapp S.J."/>
            <person name="Lai Z."/>
            <person name="Le Paslier M.C."/>
            <person name="Lippi Y."/>
            <person name="Lorenzon L."/>
            <person name="Mandel J.R."/>
            <person name="Marage G."/>
            <person name="Marchand G."/>
            <person name="Marquand E."/>
            <person name="Bret-Mestries E."/>
            <person name="Morien E."/>
            <person name="Nambeesan S."/>
            <person name="Nguyen T."/>
            <person name="Pegot-Espagnet P."/>
            <person name="Pouilly N."/>
            <person name="Raftis F."/>
            <person name="Sallet E."/>
            <person name="Schiex T."/>
            <person name="Thomas J."/>
            <person name="Vandecasteele C."/>
            <person name="Vares D."/>
            <person name="Vear F."/>
            <person name="Vautrin S."/>
            <person name="Crespi M."/>
            <person name="Mangin B."/>
            <person name="Burke J.M."/>
            <person name="Salse J."/>
            <person name="Munos S."/>
            <person name="Vincourt P."/>
            <person name="Rieseberg L.H."/>
            <person name="Langlade N.B."/>
        </authorList>
    </citation>
    <scope>NUCLEOTIDE SEQUENCE [LARGE SCALE GENOMIC DNA]</scope>
    <source>
        <strain evidence="4">cv. SF193</strain>
        <tissue evidence="2">Leaves</tissue>
    </source>
</reference>
<reference evidence="3" key="2">
    <citation type="submission" date="2017-02" db="EMBL/GenBank/DDBJ databases">
        <title>Sunflower complete genome.</title>
        <authorList>
            <person name="Langlade N."/>
            <person name="Munos S."/>
        </authorList>
    </citation>
    <scope>NUCLEOTIDE SEQUENCE [LARGE SCALE GENOMIC DNA]</scope>
    <source>
        <tissue evidence="3">Leaves</tissue>
    </source>
</reference>
<evidence type="ECO:0000313" key="3">
    <source>
        <dbReference type="EMBL" id="OTG19694.1"/>
    </source>
</evidence>
<proteinExistence type="predicted"/>
<dbReference type="InParanoid" id="A0A251U990"/>
<name>A0A251U990_HELAN</name>
<dbReference type="AlphaFoldDB" id="A0A251U990"/>
<evidence type="ECO:0000313" key="4">
    <source>
        <dbReference type="Proteomes" id="UP000215914"/>
    </source>
</evidence>
<gene>
    <name evidence="3" type="ORF">HannXRQ_Chr08g0236951</name>
    <name evidence="2" type="ORF">HanXRQr2_Chr08g0355801</name>
</gene>
<dbReference type="Gramene" id="mRNA:HanXRQr2_Chr08g0355801">
    <property type="protein sequence ID" value="mRNA:HanXRQr2_Chr08g0355801"/>
    <property type="gene ID" value="HanXRQr2_Chr08g0355801"/>
</dbReference>
<evidence type="ECO:0000256" key="1">
    <source>
        <dbReference type="SAM" id="MobiDB-lite"/>
    </source>
</evidence>
<feature type="compositionally biased region" description="Basic and acidic residues" evidence="1">
    <location>
        <begin position="9"/>
        <end position="29"/>
    </location>
</feature>
<evidence type="ECO:0000313" key="2">
    <source>
        <dbReference type="EMBL" id="KAF5796778.1"/>
    </source>
</evidence>
<sequence length="77" mass="8258">MTGRFHSPGRQEREGGMSRWSAGERRETVGSRSESPVCVLEQDKGNGTFWVGRNASSIVGDESDRTGDVEEGGGVAD</sequence>
<organism evidence="3 4">
    <name type="scientific">Helianthus annuus</name>
    <name type="common">Common sunflower</name>
    <dbReference type="NCBI Taxonomy" id="4232"/>
    <lineage>
        <taxon>Eukaryota</taxon>
        <taxon>Viridiplantae</taxon>
        <taxon>Streptophyta</taxon>
        <taxon>Embryophyta</taxon>
        <taxon>Tracheophyta</taxon>
        <taxon>Spermatophyta</taxon>
        <taxon>Magnoliopsida</taxon>
        <taxon>eudicotyledons</taxon>
        <taxon>Gunneridae</taxon>
        <taxon>Pentapetalae</taxon>
        <taxon>asterids</taxon>
        <taxon>campanulids</taxon>
        <taxon>Asterales</taxon>
        <taxon>Asteraceae</taxon>
        <taxon>Asteroideae</taxon>
        <taxon>Heliantheae alliance</taxon>
        <taxon>Heliantheae</taxon>
        <taxon>Helianthus</taxon>
    </lineage>
</organism>
<reference evidence="2" key="3">
    <citation type="submission" date="2020-06" db="EMBL/GenBank/DDBJ databases">
        <title>Helianthus annuus Genome sequencing and assembly Release 2.</title>
        <authorList>
            <person name="Gouzy J."/>
            <person name="Langlade N."/>
            <person name="Munos S."/>
        </authorList>
    </citation>
    <scope>NUCLEOTIDE SEQUENCE</scope>
    <source>
        <tissue evidence="2">Leaves</tissue>
    </source>
</reference>
<dbReference type="Proteomes" id="UP000215914">
    <property type="component" value="Chromosome 8"/>
</dbReference>
<dbReference type="EMBL" id="CM007897">
    <property type="protein sequence ID" value="OTG19694.1"/>
    <property type="molecule type" value="Genomic_DNA"/>
</dbReference>